<proteinExistence type="predicted"/>
<feature type="region of interest" description="Disordered" evidence="1">
    <location>
        <begin position="140"/>
        <end position="164"/>
    </location>
</feature>
<protein>
    <submittedName>
        <fullName evidence="3">Uncharacterized protein</fullName>
    </submittedName>
</protein>
<dbReference type="AlphaFoldDB" id="A0A8K0K426"/>
<organism evidence="3 4">
    <name type="scientific">Ladona fulva</name>
    <name type="common">Scarce chaser dragonfly</name>
    <name type="synonym">Libellula fulva</name>
    <dbReference type="NCBI Taxonomy" id="123851"/>
    <lineage>
        <taxon>Eukaryota</taxon>
        <taxon>Metazoa</taxon>
        <taxon>Ecdysozoa</taxon>
        <taxon>Arthropoda</taxon>
        <taxon>Hexapoda</taxon>
        <taxon>Insecta</taxon>
        <taxon>Pterygota</taxon>
        <taxon>Palaeoptera</taxon>
        <taxon>Odonata</taxon>
        <taxon>Epiprocta</taxon>
        <taxon>Anisoptera</taxon>
        <taxon>Libelluloidea</taxon>
        <taxon>Libellulidae</taxon>
        <taxon>Ladona</taxon>
    </lineage>
</organism>
<dbReference type="EMBL" id="KZ308322">
    <property type="protein sequence ID" value="KAG8227411.1"/>
    <property type="molecule type" value="Genomic_DNA"/>
</dbReference>
<evidence type="ECO:0000256" key="1">
    <source>
        <dbReference type="SAM" id="MobiDB-lite"/>
    </source>
</evidence>
<accession>A0A8K0K426</accession>
<feature type="compositionally biased region" description="Low complexity" evidence="1">
    <location>
        <begin position="144"/>
        <end position="157"/>
    </location>
</feature>
<evidence type="ECO:0000256" key="2">
    <source>
        <dbReference type="SAM" id="Phobius"/>
    </source>
</evidence>
<keyword evidence="2" id="KW-0812">Transmembrane</keyword>
<sequence>MENASRSDLTIMESPKTYLAITAETNLPFNSNGSLMPLLLLLLMDICVFIVRSLARTTKSTEVSVFLFEKRIAEKLHKPKRKETVAEVLRASVRQLERFRHPRVLQVVHPVEECSETLAFAAEPVLSSLSNILSWPLAQGQPAGTSTSSPGSGSKSTNADEKTPAAIPPFAREYRFLDIEFKYGILQEEVKVKLG</sequence>
<comment type="caution">
    <text evidence="3">The sequence shown here is derived from an EMBL/GenBank/DDBJ whole genome shotgun (WGS) entry which is preliminary data.</text>
</comment>
<feature type="transmembrane region" description="Helical" evidence="2">
    <location>
        <begin position="35"/>
        <end position="55"/>
    </location>
</feature>
<gene>
    <name evidence="3" type="ORF">J437_LFUL000420</name>
</gene>
<keyword evidence="2" id="KW-0472">Membrane</keyword>
<dbReference type="InterPro" id="IPR051177">
    <property type="entry name" value="CIK-Related_Protein"/>
</dbReference>
<dbReference type="Proteomes" id="UP000792457">
    <property type="component" value="Unassembled WGS sequence"/>
</dbReference>
<keyword evidence="2" id="KW-1133">Transmembrane helix</keyword>
<dbReference type="PANTHER" id="PTHR12984:SF16">
    <property type="entry name" value="BLACK MATCH, ISOFORM H"/>
    <property type="match status" value="1"/>
</dbReference>
<name>A0A8K0K426_LADFU</name>
<dbReference type="PANTHER" id="PTHR12984">
    <property type="entry name" value="SCY1-RELATED S/T PROTEIN KINASE-LIKE"/>
    <property type="match status" value="1"/>
</dbReference>
<evidence type="ECO:0000313" key="4">
    <source>
        <dbReference type="Proteomes" id="UP000792457"/>
    </source>
</evidence>
<keyword evidence="4" id="KW-1185">Reference proteome</keyword>
<reference evidence="3" key="1">
    <citation type="submission" date="2013-04" db="EMBL/GenBank/DDBJ databases">
        <authorList>
            <person name="Qu J."/>
            <person name="Murali S.C."/>
            <person name="Bandaranaike D."/>
            <person name="Bellair M."/>
            <person name="Blankenburg K."/>
            <person name="Chao H."/>
            <person name="Dinh H."/>
            <person name="Doddapaneni H."/>
            <person name="Downs B."/>
            <person name="Dugan-Rocha S."/>
            <person name="Elkadiri S."/>
            <person name="Gnanaolivu R.D."/>
            <person name="Hernandez B."/>
            <person name="Javaid M."/>
            <person name="Jayaseelan J.C."/>
            <person name="Lee S."/>
            <person name="Li M."/>
            <person name="Ming W."/>
            <person name="Munidasa M."/>
            <person name="Muniz J."/>
            <person name="Nguyen L."/>
            <person name="Ongeri F."/>
            <person name="Osuji N."/>
            <person name="Pu L.-L."/>
            <person name="Puazo M."/>
            <person name="Qu C."/>
            <person name="Quiroz J."/>
            <person name="Raj R."/>
            <person name="Weissenberger G."/>
            <person name="Xin Y."/>
            <person name="Zou X."/>
            <person name="Han Y."/>
            <person name="Richards S."/>
            <person name="Worley K."/>
            <person name="Muzny D."/>
            <person name="Gibbs R."/>
        </authorList>
    </citation>
    <scope>NUCLEOTIDE SEQUENCE</scope>
    <source>
        <strain evidence="3">Sampled in the wild</strain>
    </source>
</reference>
<dbReference type="Gene3D" id="3.30.200.20">
    <property type="entry name" value="Phosphorylase Kinase, domain 1"/>
    <property type="match status" value="1"/>
</dbReference>
<evidence type="ECO:0000313" key="3">
    <source>
        <dbReference type="EMBL" id="KAG8227411.1"/>
    </source>
</evidence>
<reference evidence="3" key="2">
    <citation type="submission" date="2017-10" db="EMBL/GenBank/DDBJ databases">
        <title>Ladona fulva Genome sequencing and assembly.</title>
        <authorList>
            <person name="Murali S."/>
            <person name="Richards S."/>
            <person name="Bandaranaike D."/>
            <person name="Bellair M."/>
            <person name="Blankenburg K."/>
            <person name="Chao H."/>
            <person name="Dinh H."/>
            <person name="Doddapaneni H."/>
            <person name="Dugan-Rocha S."/>
            <person name="Elkadiri S."/>
            <person name="Gnanaolivu R."/>
            <person name="Hernandez B."/>
            <person name="Skinner E."/>
            <person name="Javaid M."/>
            <person name="Lee S."/>
            <person name="Li M."/>
            <person name="Ming W."/>
            <person name="Munidasa M."/>
            <person name="Muniz J."/>
            <person name="Nguyen L."/>
            <person name="Hughes D."/>
            <person name="Osuji N."/>
            <person name="Pu L.-L."/>
            <person name="Puazo M."/>
            <person name="Qu C."/>
            <person name="Quiroz J."/>
            <person name="Raj R."/>
            <person name="Weissenberger G."/>
            <person name="Xin Y."/>
            <person name="Zou X."/>
            <person name="Han Y."/>
            <person name="Worley K."/>
            <person name="Muzny D."/>
            <person name="Gibbs R."/>
        </authorList>
    </citation>
    <scope>NUCLEOTIDE SEQUENCE</scope>
    <source>
        <strain evidence="3">Sampled in the wild</strain>
    </source>
</reference>
<dbReference type="OrthoDB" id="79687at2759"/>